<evidence type="ECO:0000256" key="5">
    <source>
        <dbReference type="ARBA" id="ARBA00022723"/>
    </source>
</evidence>
<evidence type="ECO:0000256" key="8">
    <source>
        <dbReference type="ARBA" id="ARBA00022833"/>
    </source>
</evidence>
<dbReference type="GO" id="GO:0003950">
    <property type="term" value="F:NAD+ poly-ADP-ribosyltransferase activity"/>
    <property type="evidence" value="ECO:0007669"/>
    <property type="project" value="InterPro"/>
</dbReference>
<keyword evidence="5 11" id="KW-0479">Metal-binding</keyword>
<evidence type="ECO:0000256" key="1">
    <source>
        <dbReference type="ARBA" id="ARBA00004123"/>
    </source>
</evidence>
<dbReference type="InterPro" id="IPR000571">
    <property type="entry name" value="Znf_CCCH"/>
</dbReference>
<keyword evidence="3" id="KW-0963">Cytoplasm</keyword>
<dbReference type="Gene3D" id="3.30.720.50">
    <property type="match status" value="1"/>
</dbReference>
<dbReference type="InterPro" id="IPR041360">
    <property type="entry name" value="ZAP_HTH"/>
</dbReference>
<dbReference type="InterPro" id="IPR051712">
    <property type="entry name" value="ARTD-AVP"/>
</dbReference>
<dbReference type="Pfam" id="PF23466">
    <property type="entry name" value="WWE_4"/>
    <property type="match status" value="1"/>
</dbReference>
<evidence type="ECO:0000313" key="16">
    <source>
        <dbReference type="Ensembl" id="ENSCJPP00005020044.1"/>
    </source>
</evidence>
<organism evidence="16 17">
    <name type="scientific">Coturnix japonica</name>
    <name type="common">Japanese quail</name>
    <name type="synonym">Coturnix coturnix japonica</name>
    <dbReference type="NCBI Taxonomy" id="93934"/>
    <lineage>
        <taxon>Eukaryota</taxon>
        <taxon>Metazoa</taxon>
        <taxon>Chordata</taxon>
        <taxon>Craniata</taxon>
        <taxon>Vertebrata</taxon>
        <taxon>Euteleostomi</taxon>
        <taxon>Archelosauria</taxon>
        <taxon>Archosauria</taxon>
        <taxon>Dinosauria</taxon>
        <taxon>Saurischia</taxon>
        <taxon>Theropoda</taxon>
        <taxon>Coelurosauria</taxon>
        <taxon>Aves</taxon>
        <taxon>Neognathae</taxon>
        <taxon>Galloanserae</taxon>
        <taxon>Galliformes</taxon>
        <taxon>Phasianidae</taxon>
        <taxon>Perdicinae</taxon>
        <taxon>Coturnix</taxon>
    </lineage>
</organism>
<dbReference type="GO" id="GO:0032481">
    <property type="term" value="P:positive regulation of type I interferon production"/>
    <property type="evidence" value="ECO:0007669"/>
    <property type="project" value="TreeGrafter"/>
</dbReference>
<dbReference type="PROSITE" id="PS50918">
    <property type="entry name" value="WWE"/>
    <property type="match status" value="1"/>
</dbReference>
<evidence type="ECO:0000256" key="11">
    <source>
        <dbReference type="PROSITE-ProRule" id="PRU00723"/>
    </source>
</evidence>
<protein>
    <submittedName>
        <fullName evidence="16">Zinc finger CCCH-type antiviral protein 1-like</fullName>
    </submittedName>
</protein>
<evidence type="ECO:0000259" key="13">
    <source>
        <dbReference type="PROSITE" id="PS50103"/>
    </source>
</evidence>
<dbReference type="Gene3D" id="1.10.10.10">
    <property type="entry name" value="Winged helix-like DNA-binding domain superfamily/Winged helix DNA-binding domain"/>
    <property type="match status" value="1"/>
</dbReference>
<evidence type="ECO:0000256" key="2">
    <source>
        <dbReference type="ARBA" id="ARBA00004496"/>
    </source>
</evidence>
<dbReference type="PROSITE" id="PS51059">
    <property type="entry name" value="PARP_CATALYTIC"/>
    <property type="match status" value="1"/>
</dbReference>
<dbReference type="GO" id="GO:1990404">
    <property type="term" value="F:NAD+-protein mono-ADP-ribosyltransferase activity"/>
    <property type="evidence" value="ECO:0007669"/>
    <property type="project" value="TreeGrafter"/>
</dbReference>
<reference evidence="16" key="3">
    <citation type="submission" date="2025-09" db="UniProtKB">
        <authorList>
            <consortium name="Ensembl"/>
        </authorList>
    </citation>
    <scope>IDENTIFICATION</scope>
</reference>
<feature type="domain" description="PARP catalytic" evidence="15">
    <location>
        <begin position="511"/>
        <end position="714"/>
    </location>
</feature>
<keyword evidence="6" id="KW-0677">Repeat</keyword>
<dbReference type="PANTHER" id="PTHR45740:SF8">
    <property type="entry name" value="ZINC FINGER CCCH-TYPE ANTIVIRAL PROTEIN 1"/>
    <property type="match status" value="1"/>
</dbReference>
<name>A0A8C2U0C8_COTJA</name>
<proteinExistence type="inferred from homology"/>
<dbReference type="SUPFAM" id="SSF117839">
    <property type="entry name" value="WWE domain"/>
    <property type="match status" value="1"/>
</dbReference>
<gene>
    <name evidence="16" type="primary">LOC107317735</name>
</gene>
<feature type="domain" description="WWE" evidence="14">
    <location>
        <begin position="400"/>
        <end position="490"/>
    </location>
</feature>
<dbReference type="GO" id="GO:0009615">
    <property type="term" value="P:response to virus"/>
    <property type="evidence" value="ECO:0007669"/>
    <property type="project" value="TreeGrafter"/>
</dbReference>
<accession>A0A8C2U0C8</accession>
<keyword evidence="9" id="KW-0539">Nucleus</keyword>
<reference evidence="16" key="1">
    <citation type="submission" date="2015-11" db="EMBL/GenBank/DDBJ databases">
        <authorList>
            <consortium name="International Coturnix japonica Genome Analysis Consortium"/>
            <person name="Warren W."/>
            <person name="Burt D.W."/>
            <person name="Antin P.B."/>
            <person name="Lanford R."/>
            <person name="Gros J."/>
            <person name="Wilson R.K."/>
        </authorList>
    </citation>
    <scope>NUCLEOTIDE SEQUENCE [LARGE SCALE GENOMIC DNA]</scope>
</reference>
<dbReference type="Proteomes" id="UP000694412">
    <property type="component" value="Chromosome 1"/>
</dbReference>
<dbReference type="InterPro" id="IPR057602">
    <property type="entry name" value="Zfn-CCCH_PARP12"/>
</dbReference>
<dbReference type="GO" id="GO:0003723">
    <property type="term" value="F:RNA binding"/>
    <property type="evidence" value="ECO:0007669"/>
    <property type="project" value="TreeGrafter"/>
</dbReference>
<feature type="region of interest" description="Disordered" evidence="12">
    <location>
        <begin position="277"/>
        <end position="311"/>
    </location>
</feature>
<evidence type="ECO:0000313" key="17">
    <source>
        <dbReference type="Proteomes" id="UP000694412"/>
    </source>
</evidence>
<feature type="zinc finger region" description="C3H1-type" evidence="11">
    <location>
        <begin position="164"/>
        <end position="185"/>
    </location>
</feature>
<dbReference type="InterPro" id="IPR012317">
    <property type="entry name" value="Poly(ADP-ribose)pol_cat_dom"/>
</dbReference>
<evidence type="ECO:0000256" key="4">
    <source>
        <dbReference type="ARBA" id="ARBA00022553"/>
    </source>
</evidence>
<evidence type="ECO:0000259" key="14">
    <source>
        <dbReference type="PROSITE" id="PS50918"/>
    </source>
</evidence>
<evidence type="ECO:0000256" key="3">
    <source>
        <dbReference type="ARBA" id="ARBA00022490"/>
    </source>
</evidence>
<evidence type="ECO:0000256" key="12">
    <source>
        <dbReference type="SAM" id="MobiDB-lite"/>
    </source>
</evidence>
<dbReference type="PANTHER" id="PTHR45740">
    <property type="entry name" value="POLY [ADP-RIBOSE] POLYMERASE"/>
    <property type="match status" value="1"/>
</dbReference>
<keyword evidence="7 11" id="KW-0863">Zinc-finger</keyword>
<evidence type="ECO:0000256" key="10">
    <source>
        <dbReference type="ARBA" id="ARBA00024347"/>
    </source>
</evidence>
<comment type="subcellular location">
    <subcellularLocation>
        <location evidence="2">Cytoplasm</location>
    </subcellularLocation>
    <subcellularLocation>
        <location evidence="1">Nucleus</location>
    </subcellularLocation>
</comment>
<comment type="similarity">
    <text evidence="10">Belongs to the ARTD/PARP family.</text>
</comment>
<evidence type="ECO:0000256" key="7">
    <source>
        <dbReference type="ARBA" id="ARBA00022771"/>
    </source>
</evidence>
<dbReference type="InterPro" id="IPR036388">
    <property type="entry name" value="WH-like_DNA-bd_sf"/>
</dbReference>
<dbReference type="AlphaFoldDB" id="A0A8C2U0C8"/>
<dbReference type="CDD" id="cd01439">
    <property type="entry name" value="TCCD_inducible_PARP_like"/>
    <property type="match status" value="1"/>
</dbReference>
<feature type="domain" description="C3H1-type" evidence="13">
    <location>
        <begin position="164"/>
        <end position="185"/>
    </location>
</feature>
<sequence length="714" mass="81887">MCDPVVCSFLTKTLCAQGGRMGLSELQQHVGLSARQLQETLQAAGPERFLQLTGDGVTPEVLALTTVRVCMRKQCDGCQRLHLCKPHLMGRCGQRYRGCKYSHDITGDENKKVLKTHELSGLSESELRILLLQNDPFLLPDACKLYNDRINTCSQPSSCNNLHICRHFLHGGCKFFPCKRSHNLLDSRALRALKNGGVDEKMASNIQTILDYKHADLCKKERPNSHHPFYKPRVTSEENLTHKSSKEQKPSLEIPKVSTVHVQLSEVLFIQLSHADPSSNETHQSKFPLLTGTRSKVEDEKDDSSANTLKDKKEDKRDEICLFHVWKYCKHNEKCKSVHYHLPYRWQVYNGVTWNDLSMMEEIEKAYCDPKNISIAGKSINFQTMTCASSLLRRLSTPSSVVHPTFVLTTKWIWYWESDQGQWTEYGTQGEQDTVNSPSSDILENLYLADPDTTIQFKAGLYSYQLNFKGTYFKGSYLQINCFTKINLQAISKLFKHGSGQRDSSIPNQACPPHWDQSALPDLGYKEVEISNISSEYKEIKQQFEQTMKNYIILKVRRIQNPSLWKVFQWQKEQMKKQSGGKEVKEKLLFHGTMRCVLEDICSRNFDWRICGSNGKLYGQGSYFARDASYSHTYCKSTERSTVMFMARVLVGDYAQGQAHYVRPPTKGFSGLQFYDSCVDNTENPSIFVVFEKNQIYPEYLIEYTEVQKKCIVS</sequence>
<evidence type="ECO:0000259" key="15">
    <source>
        <dbReference type="PROSITE" id="PS51059"/>
    </source>
</evidence>
<dbReference type="Ensembl" id="ENSCJPT00005027690.1">
    <property type="protein sequence ID" value="ENSCJPP00005020044.1"/>
    <property type="gene ID" value="ENSCJPG00005016194.1"/>
</dbReference>
<dbReference type="InterPro" id="IPR037197">
    <property type="entry name" value="WWE_dom_sf"/>
</dbReference>
<feature type="region of interest" description="Disordered" evidence="12">
    <location>
        <begin position="223"/>
        <end position="252"/>
    </location>
</feature>
<evidence type="ECO:0000256" key="9">
    <source>
        <dbReference type="ARBA" id="ARBA00023242"/>
    </source>
</evidence>
<dbReference type="Pfam" id="PF02825">
    <property type="entry name" value="WWE"/>
    <property type="match status" value="1"/>
</dbReference>
<evidence type="ECO:0000256" key="6">
    <source>
        <dbReference type="ARBA" id="ARBA00022737"/>
    </source>
</evidence>
<dbReference type="SUPFAM" id="SSF56399">
    <property type="entry name" value="ADP-ribosylation"/>
    <property type="match status" value="1"/>
</dbReference>
<dbReference type="Pfam" id="PF18606">
    <property type="entry name" value="HTH_53"/>
    <property type="match status" value="1"/>
</dbReference>
<reference evidence="16" key="2">
    <citation type="submission" date="2025-08" db="UniProtKB">
        <authorList>
            <consortium name="Ensembl"/>
        </authorList>
    </citation>
    <scope>IDENTIFICATION</scope>
</reference>
<keyword evidence="8 11" id="KW-0862">Zinc</keyword>
<dbReference type="GO" id="GO:0008270">
    <property type="term" value="F:zinc ion binding"/>
    <property type="evidence" value="ECO:0007669"/>
    <property type="project" value="UniProtKB-KW"/>
</dbReference>
<dbReference type="PROSITE" id="PS50103">
    <property type="entry name" value="ZF_C3H1"/>
    <property type="match status" value="1"/>
</dbReference>
<dbReference type="Pfam" id="PF00644">
    <property type="entry name" value="PARP"/>
    <property type="match status" value="1"/>
</dbReference>
<keyword evidence="17" id="KW-1185">Reference proteome</keyword>
<dbReference type="GeneTree" id="ENSGT00940000165407"/>
<dbReference type="GO" id="GO:0005737">
    <property type="term" value="C:cytoplasm"/>
    <property type="evidence" value="ECO:0007669"/>
    <property type="project" value="UniProtKB-SubCell"/>
</dbReference>
<keyword evidence="4" id="KW-0597">Phosphoprotein</keyword>
<dbReference type="Pfam" id="PF25261">
    <property type="entry name" value="zf-CCCH_PARP12"/>
    <property type="match status" value="1"/>
</dbReference>
<feature type="compositionally biased region" description="Basic and acidic residues" evidence="12">
    <location>
        <begin position="234"/>
        <end position="250"/>
    </location>
</feature>
<dbReference type="Gene3D" id="3.90.228.10">
    <property type="match status" value="1"/>
</dbReference>
<dbReference type="GO" id="GO:0061014">
    <property type="term" value="P:positive regulation of mRNA catabolic process"/>
    <property type="evidence" value="ECO:0007669"/>
    <property type="project" value="TreeGrafter"/>
</dbReference>
<dbReference type="GO" id="GO:0005634">
    <property type="term" value="C:nucleus"/>
    <property type="evidence" value="ECO:0007669"/>
    <property type="project" value="UniProtKB-SubCell"/>
</dbReference>
<dbReference type="InterPro" id="IPR004170">
    <property type="entry name" value="WWE_dom"/>
</dbReference>